<feature type="region of interest" description="Disordered" evidence="4">
    <location>
        <begin position="547"/>
        <end position="571"/>
    </location>
</feature>
<feature type="transmembrane region" description="Helical" evidence="5">
    <location>
        <begin position="69"/>
        <end position="87"/>
    </location>
</feature>
<dbReference type="InterPro" id="IPR009057">
    <property type="entry name" value="Homeodomain-like_sf"/>
</dbReference>
<evidence type="ECO:0000256" key="1">
    <source>
        <dbReference type="ARBA" id="ARBA00010014"/>
    </source>
</evidence>
<evidence type="ECO:0000313" key="7">
    <source>
        <dbReference type="Proteomes" id="UP000325315"/>
    </source>
</evidence>
<feature type="region of interest" description="Disordered" evidence="4">
    <location>
        <begin position="445"/>
        <end position="466"/>
    </location>
</feature>
<gene>
    <name evidence="6" type="ORF">EPI10_003681</name>
</gene>
<dbReference type="SMART" id="SM01413">
    <property type="entry name" value="Ribosomal_S19e"/>
    <property type="match status" value="1"/>
</dbReference>
<keyword evidence="2" id="KW-0689">Ribosomal protein</keyword>
<evidence type="ECO:0000313" key="6">
    <source>
        <dbReference type="EMBL" id="KAA3456943.1"/>
    </source>
</evidence>
<protein>
    <submittedName>
        <fullName evidence="6">AT-rich interactive domain-containing 2-like protein</fullName>
    </submittedName>
</protein>
<feature type="compositionally biased region" description="Polar residues" evidence="4">
    <location>
        <begin position="548"/>
        <end position="562"/>
    </location>
</feature>
<reference evidence="7" key="1">
    <citation type="journal article" date="2019" name="Plant Biotechnol. J.">
        <title>Genome sequencing of the Australian wild diploid species Gossypium australe highlights disease resistance and delayed gland morphogenesis.</title>
        <authorList>
            <person name="Cai Y."/>
            <person name="Cai X."/>
            <person name="Wang Q."/>
            <person name="Wang P."/>
            <person name="Zhang Y."/>
            <person name="Cai C."/>
            <person name="Xu Y."/>
            <person name="Wang K."/>
            <person name="Zhou Z."/>
            <person name="Wang C."/>
            <person name="Geng S."/>
            <person name="Li B."/>
            <person name="Dong Q."/>
            <person name="Hou Y."/>
            <person name="Wang H."/>
            <person name="Ai P."/>
            <person name="Liu Z."/>
            <person name="Yi F."/>
            <person name="Sun M."/>
            <person name="An G."/>
            <person name="Cheng J."/>
            <person name="Zhang Y."/>
            <person name="Shi Q."/>
            <person name="Xie Y."/>
            <person name="Shi X."/>
            <person name="Chang Y."/>
            <person name="Huang F."/>
            <person name="Chen Y."/>
            <person name="Hong S."/>
            <person name="Mi L."/>
            <person name="Sun Q."/>
            <person name="Zhang L."/>
            <person name="Zhou B."/>
            <person name="Peng R."/>
            <person name="Zhang X."/>
            <person name="Liu F."/>
        </authorList>
    </citation>
    <scope>NUCLEOTIDE SEQUENCE [LARGE SCALE GENOMIC DNA]</scope>
    <source>
        <strain evidence="7">cv. PA1801</strain>
    </source>
</reference>
<keyword evidence="5" id="KW-1133">Transmembrane helix</keyword>
<dbReference type="GO" id="GO:1990904">
    <property type="term" value="C:ribonucleoprotein complex"/>
    <property type="evidence" value="ECO:0007669"/>
    <property type="project" value="UniProtKB-KW"/>
</dbReference>
<keyword evidence="7" id="KW-1185">Reference proteome</keyword>
<dbReference type="AlphaFoldDB" id="A0A5B6UHX5"/>
<keyword evidence="5" id="KW-0812">Transmembrane</keyword>
<dbReference type="GO" id="GO:0006412">
    <property type="term" value="P:translation"/>
    <property type="evidence" value="ECO:0007669"/>
    <property type="project" value="InterPro"/>
</dbReference>
<dbReference type="InterPro" id="IPR036388">
    <property type="entry name" value="WH-like_DNA-bd_sf"/>
</dbReference>
<name>A0A5B6UHX5_9ROSI</name>
<dbReference type="PANTHER" id="PTHR46872">
    <property type="entry name" value="DNA BINDING PROTEIN"/>
    <property type="match status" value="1"/>
</dbReference>
<sequence length="601" mass="67358">MEAPRTVKDVSAHEFVKAYAAHLKRSGKIELPPWTDIVKGASMARKIYLRGGLGVGAFRRIYEVPREMAAVHVIAARAVALLLVIFSSNCKTARIGKDILLTVICLLGWDAAIILSTLFNMVHKRPFIEDVFEVSCKQPRQAEHSNQWVLSSEPLFPEDAAPFSNASGEGRFTNVNTKCDEKLANAIDTEHQGNPEDLEANIPGCIAISSLGTFSTHEEDLWQDEPLHMPSFAECFNPERAVRTVARLEDIYSILLQYPPRKPVLVGPNYQADIPEWDSQVTRNASNCEEVSETASRYEREMVGTCIIPIPALESSAYDEKVGHGRTNCSCEDKDSVRCVRQHILEAREELRKSLGHERFMELGFYDMGEVVAEKWSEHEEQLFHKVVFYNPASLGRNFWGSLASVFPHRTKADIVSYYFNVFMLRKRSEQNRCESICIDSDNDEWQGTDDSGNNEAEFSDEDEDSVVESPVCDEDFAHHHSKENGLCVLDEDIADETCDNQSSDFAIKDSETYVGKLFRNCGSDLMDQVHGNTLNDVAQGEREVQDDSCTSSDTGGASQETHVPADNFNGGNRGYVLEPCYPKGLNTRYPTCQTNFRDGS</sequence>
<evidence type="ECO:0000256" key="3">
    <source>
        <dbReference type="ARBA" id="ARBA00023274"/>
    </source>
</evidence>
<evidence type="ECO:0000256" key="5">
    <source>
        <dbReference type="SAM" id="Phobius"/>
    </source>
</evidence>
<keyword evidence="3" id="KW-0687">Ribonucleoprotein</keyword>
<comment type="caution">
    <text evidence="6">The sequence shown here is derived from an EMBL/GenBank/DDBJ whole genome shotgun (WGS) entry which is preliminary data.</text>
</comment>
<dbReference type="CDD" id="cd00167">
    <property type="entry name" value="SANT"/>
    <property type="match status" value="1"/>
</dbReference>
<dbReference type="InterPro" id="IPR036390">
    <property type="entry name" value="WH_DNA-bd_sf"/>
</dbReference>
<dbReference type="Pfam" id="PF01090">
    <property type="entry name" value="Ribosomal_S19e"/>
    <property type="match status" value="1"/>
</dbReference>
<dbReference type="EMBL" id="SMMG02000011">
    <property type="protein sequence ID" value="KAA3456943.1"/>
    <property type="molecule type" value="Genomic_DNA"/>
</dbReference>
<feature type="transmembrane region" description="Helical" evidence="5">
    <location>
        <begin position="99"/>
        <end position="119"/>
    </location>
</feature>
<dbReference type="InterPro" id="IPR001266">
    <property type="entry name" value="Ribosomal_eS19"/>
</dbReference>
<evidence type="ECO:0000256" key="2">
    <source>
        <dbReference type="ARBA" id="ARBA00022980"/>
    </source>
</evidence>
<dbReference type="InterPro" id="IPR001005">
    <property type="entry name" value="SANT/Myb"/>
</dbReference>
<dbReference type="OrthoDB" id="1908944at2759"/>
<proteinExistence type="inferred from homology"/>
<dbReference type="GO" id="GO:0005840">
    <property type="term" value="C:ribosome"/>
    <property type="evidence" value="ECO:0007669"/>
    <property type="project" value="UniProtKB-KW"/>
</dbReference>
<dbReference type="PANTHER" id="PTHR46872:SF10">
    <property type="entry name" value="MYB-LIKE DOMAIN-CONTAINING PROTEIN"/>
    <property type="match status" value="1"/>
</dbReference>
<evidence type="ECO:0000256" key="4">
    <source>
        <dbReference type="SAM" id="MobiDB-lite"/>
    </source>
</evidence>
<dbReference type="SUPFAM" id="SSF46689">
    <property type="entry name" value="Homeodomain-like"/>
    <property type="match status" value="1"/>
</dbReference>
<dbReference type="Proteomes" id="UP000325315">
    <property type="component" value="Unassembled WGS sequence"/>
</dbReference>
<organism evidence="6 7">
    <name type="scientific">Gossypium australe</name>
    <dbReference type="NCBI Taxonomy" id="47621"/>
    <lineage>
        <taxon>Eukaryota</taxon>
        <taxon>Viridiplantae</taxon>
        <taxon>Streptophyta</taxon>
        <taxon>Embryophyta</taxon>
        <taxon>Tracheophyta</taxon>
        <taxon>Spermatophyta</taxon>
        <taxon>Magnoliopsida</taxon>
        <taxon>eudicotyledons</taxon>
        <taxon>Gunneridae</taxon>
        <taxon>Pentapetalae</taxon>
        <taxon>rosids</taxon>
        <taxon>malvids</taxon>
        <taxon>Malvales</taxon>
        <taxon>Malvaceae</taxon>
        <taxon>Malvoideae</taxon>
        <taxon>Gossypium</taxon>
    </lineage>
</organism>
<comment type="similarity">
    <text evidence="1">Belongs to the eukaryotic ribosomal protein eS19 family.</text>
</comment>
<dbReference type="Gene3D" id="1.10.10.10">
    <property type="entry name" value="Winged helix-like DNA-binding domain superfamily/Winged helix DNA-binding domain"/>
    <property type="match status" value="1"/>
</dbReference>
<dbReference type="SUPFAM" id="SSF46785">
    <property type="entry name" value="Winged helix' DNA-binding domain"/>
    <property type="match status" value="1"/>
</dbReference>
<keyword evidence="5" id="KW-0472">Membrane</keyword>
<accession>A0A5B6UHX5</accession>
<dbReference type="GO" id="GO:0003735">
    <property type="term" value="F:structural constituent of ribosome"/>
    <property type="evidence" value="ECO:0007669"/>
    <property type="project" value="InterPro"/>
</dbReference>